<comment type="subcellular location">
    <subcellularLocation>
        <location evidence="1">Endomembrane system</location>
    </subcellularLocation>
</comment>
<evidence type="ECO:0000256" key="2">
    <source>
        <dbReference type="ARBA" id="ARBA00022448"/>
    </source>
</evidence>
<dbReference type="PANTHER" id="PTHR30024">
    <property type="entry name" value="ALIPHATIC SULFONATES-BINDING PROTEIN-RELATED"/>
    <property type="match status" value="1"/>
</dbReference>
<gene>
    <name evidence="6" type="ORF">ACFQ4E_15535</name>
</gene>
<keyword evidence="7" id="KW-1185">Reference proteome</keyword>
<protein>
    <submittedName>
        <fullName evidence="6">ABC transporter substrate-binding protein</fullName>
    </submittedName>
</protein>
<dbReference type="RefSeq" id="WP_386805126.1">
    <property type="nucleotide sequence ID" value="NZ_JBHTMU010000032.1"/>
</dbReference>
<comment type="caution">
    <text evidence="6">The sequence shown here is derived from an EMBL/GenBank/DDBJ whole genome shotgun (WGS) entry which is preliminary data.</text>
</comment>
<keyword evidence="5" id="KW-0472">Membrane</keyword>
<accession>A0ABW3ZLA5</accession>
<dbReference type="CDD" id="cd13553">
    <property type="entry name" value="PBP2_NrtA_CpmA_like"/>
    <property type="match status" value="1"/>
</dbReference>
<evidence type="ECO:0000256" key="1">
    <source>
        <dbReference type="ARBA" id="ARBA00004308"/>
    </source>
</evidence>
<evidence type="ECO:0000256" key="3">
    <source>
        <dbReference type="ARBA" id="ARBA00022475"/>
    </source>
</evidence>
<dbReference type="Pfam" id="PF13379">
    <property type="entry name" value="NMT1_2"/>
    <property type="match status" value="1"/>
</dbReference>
<dbReference type="Gene3D" id="3.40.190.10">
    <property type="entry name" value="Periplasmic binding protein-like II"/>
    <property type="match status" value="2"/>
</dbReference>
<dbReference type="InterPro" id="IPR044527">
    <property type="entry name" value="NrtA/CpmA_ABC-bd_dom"/>
</dbReference>
<dbReference type="EMBL" id="JBHTMU010000032">
    <property type="protein sequence ID" value="MFD1343839.1"/>
    <property type="molecule type" value="Genomic_DNA"/>
</dbReference>
<dbReference type="SUPFAM" id="SSF53850">
    <property type="entry name" value="Periplasmic binding protein-like II"/>
    <property type="match status" value="1"/>
</dbReference>
<keyword evidence="3" id="KW-1003">Cell membrane</keyword>
<reference evidence="7" key="1">
    <citation type="journal article" date="2019" name="Int. J. Syst. Evol. Microbiol.">
        <title>The Global Catalogue of Microorganisms (GCM) 10K type strain sequencing project: providing services to taxonomists for standard genome sequencing and annotation.</title>
        <authorList>
            <consortium name="The Broad Institute Genomics Platform"/>
            <consortium name="The Broad Institute Genome Sequencing Center for Infectious Disease"/>
            <person name="Wu L."/>
            <person name="Ma J."/>
        </authorList>
    </citation>
    <scope>NUCLEOTIDE SEQUENCE [LARGE SCALE GENOMIC DNA]</scope>
    <source>
        <strain evidence="7">CCUG 62953</strain>
    </source>
</reference>
<dbReference type="Proteomes" id="UP001597135">
    <property type="component" value="Unassembled WGS sequence"/>
</dbReference>
<evidence type="ECO:0000313" key="6">
    <source>
        <dbReference type="EMBL" id="MFD1343839.1"/>
    </source>
</evidence>
<evidence type="ECO:0000313" key="7">
    <source>
        <dbReference type="Proteomes" id="UP001597135"/>
    </source>
</evidence>
<keyword evidence="4" id="KW-0997">Cell inner membrane</keyword>
<name>A0ABW3ZLA5_9RHOB</name>
<dbReference type="PANTHER" id="PTHR30024:SF43">
    <property type="entry name" value="BLL4572 PROTEIN"/>
    <property type="match status" value="1"/>
</dbReference>
<organism evidence="6 7">
    <name type="scientific">Litorisediminicola beolgyonensis</name>
    <dbReference type="NCBI Taxonomy" id="1173614"/>
    <lineage>
        <taxon>Bacteria</taxon>
        <taxon>Pseudomonadati</taxon>
        <taxon>Pseudomonadota</taxon>
        <taxon>Alphaproteobacteria</taxon>
        <taxon>Rhodobacterales</taxon>
        <taxon>Paracoccaceae</taxon>
        <taxon>Litorisediminicola</taxon>
    </lineage>
</organism>
<proteinExistence type="predicted"/>
<evidence type="ECO:0000256" key="5">
    <source>
        <dbReference type="ARBA" id="ARBA00023136"/>
    </source>
</evidence>
<sequence>MTLTHLSVAFIPLTDAAPLIAAEEMGFAREEGLKLDLVRAPSWSSLRDMLAFGAVEAAHLLSPVPVAMALGIGGVASAISALMVMSVNGTVIGTSTALAERVRDAADPFAFSDAAAAARALIAASGSDLRIGVPFPFSMHAELLYYWLSASGLPAPQGLTIRTVPPPLMAEALAEGEIDAFCVGEPWGSKSVESGAGTILLPGRAIWSFAPEKVLAVRTGWAEENPDLTGRLMRAIWKAGHWLGTGGANTTAAELLAREPYLDLAPDIIDRAFTGRLVVNGRGEARDCPGFIEYHAGAATFPWRSQAAWIGAQMAGRLGLEKSAAIRAAKSVFRTDLYRRHLADVGAILPGASEKVEGGIADGTAVAAVNGRLILGENRFFDGRVFDPDAQN</sequence>
<evidence type="ECO:0000256" key="4">
    <source>
        <dbReference type="ARBA" id="ARBA00022519"/>
    </source>
</evidence>
<keyword evidence="2" id="KW-0813">Transport</keyword>